<evidence type="ECO:0000313" key="1">
    <source>
        <dbReference type="EMBL" id="KZV99754.1"/>
    </source>
</evidence>
<name>A0A165MU15_EXIGL</name>
<proteinExistence type="predicted"/>
<accession>A0A165MU15</accession>
<keyword evidence="2" id="KW-1185">Reference proteome</keyword>
<gene>
    <name evidence="1" type="ORF">EXIGLDRAFT_746007</name>
</gene>
<dbReference type="EMBL" id="KV425907">
    <property type="protein sequence ID" value="KZV99754.1"/>
    <property type="molecule type" value="Genomic_DNA"/>
</dbReference>
<dbReference type="SUPFAM" id="SSF54427">
    <property type="entry name" value="NTF2-like"/>
    <property type="match status" value="1"/>
</dbReference>
<dbReference type="Proteomes" id="UP000077266">
    <property type="component" value="Unassembled WGS sequence"/>
</dbReference>
<protein>
    <recommendedName>
        <fullName evidence="3">SnoaL-like domain-containing protein</fullName>
    </recommendedName>
</protein>
<dbReference type="Gene3D" id="3.10.450.50">
    <property type="match status" value="1"/>
</dbReference>
<dbReference type="OrthoDB" id="3758478at2759"/>
<evidence type="ECO:0008006" key="3">
    <source>
        <dbReference type="Google" id="ProtNLM"/>
    </source>
</evidence>
<organism evidence="1 2">
    <name type="scientific">Exidia glandulosa HHB12029</name>
    <dbReference type="NCBI Taxonomy" id="1314781"/>
    <lineage>
        <taxon>Eukaryota</taxon>
        <taxon>Fungi</taxon>
        <taxon>Dikarya</taxon>
        <taxon>Basidiomycota</taxon>
        <taxon>Agaricomycotina</taxon>
        <taxon>Agaricomycetes</taxon>
        <taxon>Auriculariales</taxon>
        <taxon>Exidiaceae</taxon>
        <taxon>Exidia</taxon>
    </lineage>
</organism>
<dbReference type="InParanoid" id="A0A165MU15"/>
<sequence>MQSKHFDVAALSRLLAPATRVQFLPSASLGPMGKPMDKAGLLSVMENGRSTMKDGRLPMEIIEVTDASAAGLIIAHTKSKGAFTVTGKPVTNEYSIIMWMDEVDGELKITRVREFLDSAVVQSLRG</sequence>
<dbReference type="InterPro" id="IPR032710">
    <property type="entry name" value="NTF2-like_dom_sf"/>
</dbReference>
<dbReference type="AlphaFoldDB" id="A0A165MU15"/>
<evidence type="ECO:0000313" key="2">
    <source>
        <dbReference type="Proteomes" id="UP000077266"/>
    </source>
</evidence>
<reference evidence="1 2" key="1">
    <citation type="journal article" date="2016" name="Mol. Biol. Evol.">
        <title>Comparative Genomics of Early-Diverging Mushroom-Forming Fungi Provides Insights into the Origins of Lignocellulose Decay Capabilities.</title>
        <authorList>
            <person name="Nagy L.G."/>
            <person name="Riley R."/>
            <person name="Tritt A."/>
            <person name="Adam C."/>
            <person name="Daum C."/>
            <person name="Floudas D."/>
            <person name="Sun H."/>
            <person name="Yadav J.S."/>
            <person name="Pangilinan J."/>
            <person name="Larsson K.H."/>
            <person name="Matsuura K."/>
            <person name="Barry K."/>
            <person name="Labutti K."/>
            <person name="Kuo R."/>
            <person name="Ohm R.A."/>
            <person name="Bhattacharya S.S."/>
            <person name="Shirouzu T."/>
            <person name="Yoshinaga Y."/>
            <person name="Martin F.M."/>
            <person name="Grigoriev I.V."/>
            <person name="Hibbett D.S."/>
        </authorList>
    </citation>
    <scope>NUCLEOTIDE SEQUENCE [LARGE SCALE GENOMIC DNA]</scope>
    <source>
        <strain evidence="1 2">HHB12029</strain>
    </source>
</reference>